<sequence length="179" mass="20535">MAAFYLDAERVQSARSSHLRDFLKAAIQYAKILPLTMQLLSSSSTYFYKFILPVLLAVVACVIYFRVLIEDRYNAPLVLFVSGVILFFEYWFFGRAKKISLDGTNLVISNFRQEVRVPLSNLEKASGSLGMRPDVVWLYFRQATPFGKKILFVPTEREFPGFNQHPIVAMLNAKARTHQ</sequence>
<keyword evidence="3" id="KW-1185">Reference proteome</keyword>
<keyword evidence="1" id="KW-1133">Transmembrane helix</keyword>
<evidence type="ECO:0000313" key="3">
    <source>
        <dbReference type="Proteomes" id="UP001495910"/>
    </source>
</evidence>
<feature type="transmembrane region" description="Helical" evidence="1">
    <location>
        <begin position="46"/>
        <end position="67"/>
    </location>
</feature>
<keyword evidence="1" id="KW-0812">Transmembrane</keyword>
<evidence type="ECO:0008006" key="4">
    <source>
        <dbReference type="Google" id="ProtNLM"/>
    </source>
</evidence>
<keyword evidence="1" id="KW-0472">Membrane</keyword>
<feature type="transmembrane region" description="Helical" evidence="1">
    <location>
        <begin position="73"/>
        <end position="93"/>
    </location>
</feature>
<dbReference type="Proteomes" id="UP001495910">
    <property type="component" value="Unassembled WGS sequence"/>
</dbReference>
<comment type="caution">
    <text evidence="2">The sequence shown here is derived from an EMBL/GenBank/DDBJ whole genome shotgun (WGS) entry which is preliminary data.</text>
</comment>
<organism evidence="2 3">
    <name type="scientific">Collimonas rhizosphaerae</name>
    <dbReference type="NCBI Taxonomy" id="3126357"/>
    <lineage>
        <taxon>Bacteria</taxon>
        <taxon>Pseudomonadati</taxon>
        <taxon>Pseudomonadota</taxon>
        <taxon>Betaproteobacteria</taxon>
        <taxon>Burkholderiales</taxon>
        <taxon>Oxalobacteraceae</taxon>
        <taxon>Collimonas</taxon>
    </lineage>
</organism>
<evidence type="ECO:0000256" key="1">
    <source>
        <dbReference type="SAM" id="Phobius"/>
    </source>
</evidence>
<proteinExistence type="predicted"/>
<accession>A0ABU9PU81</accession>
<reference evidence="2 3" key="1">
    <citation type="submission" date="2024-02" db="EMBL/GenBank/DDBJ databases">
        <title>Draft genome sequence of Collimonas sp. strain H4R21, an effective mineral-weathering bacterial strain isolated from the beech rhizosphere.</title>
        <authorList>
            <person name="Morin E."/>
            <person name="Uroz S."/>
            <person name="Leveau J.H.J."/>
            <person name="Kumar R."/>
            <person name="Rey M.W."/>
            <person name="Pham J."/>
        </authorList>
    </citation>
    <scope>NUCLEOTIDE SEQUENCE [LARGE SCALE GENOMIC DNA]</scope>
    <source>
        <strain evidence="2 3">H4R21</strain>
    </source>
</reference>
<dbReference type="EMBL" id="JBANDC010000005">
    <property type="protein sequence ID" value="MEM4987526.1"/>
    <property type="molecule type" value="Genomic_DNA"/>
</dbReference>
<dbReference type="RefSeq" id="WP_342829075.1">
    <property type="nucleotide sequence ID" value="NZ_JBANDC010000005.1"/>
</dbReference>
<protein>
    <recommendedName>
        <fullName evidence="4">YcxB-like protein</fullName>
    </recommendedName>
</protein>
<name>A0ABU9PU81_9BURK</name>
<evidence type="ECO:0000313" key="2">
    <source>
        <dbReference type="EMBL" id="MEM4987526.1"/>
    </source>
</evidence>
<gene>
    <name evidence="2" type="ORF">V8G57_09025</name>
</gene>